<dbReference type="EMBL" id="CADCTM010000110">
    <property type="protein sequence ID" value="CAA9225847.1"/>
    <property type="molecule type" value="Genomic_DNA"/>
</dbReference>
<dbReference type="AlphaFoldDB" id="A0A6J4HIL3"/>
<reference evidence="1" key="1">
    <citation type="submission" date="2020-02" db="EMBL/GenBank/DDBJ databases">
        <authorList>
            <person name="Meier V. D."/>
        </authorList>
    </citation>
    <scope>NUCLEOTIDE SEQUENCE</scope>
    <source>
        <strain evidence="1">AVDCRST_MAG92</strain>
    </source>
</reference>
<sequence>MSENNTEIKTIPSINYQLAEMVAGFKEVLHKCGATDHPAVEFTFINQKLEKEGSRVLPQGCKHKCWYAPATNSTQCGIVCSI</sequence>
<evidence type="ECO:0000313" key="1">
    <source>
        <dbReference type="EMBL" id="CAA9225847.1"/>
    </source>
</evidence>
<protein>
    <submittedName>
        <fullName evidence="1">Uncharacterized protein</fullName>
    </submittedName>
</protein>
<gene>
    <name evidence="1" type="ORF">AVDCRST_MAG92-814</name>
</gene>
<proteinExistence type="predicted"/>
<accession>A0A6J4HIL3</accession>
<name>A0A6J4HIL3_9CYAN</name>
<organism evidence="1">
    <name type="scientific">uncultured Coleofasciculus sp</name>
    <dbReference type="NCBI Taxonomy" id="1267456"/>
    <lineage>
        <taxon>Bacteria</taxon>
        <taxon>Bacillati</taxon>
        <taxon>Cyanobacteriota</taxon>
        <taxon>Cyanophyceae</taxon>
        <taxon>Coleofasciculales</taxon>
        <taxon>Coleofasciculaceae</taxon>
        <taxon>Coleofasciculus</taxon>
        <taxon>environmental samples</taxon>
    </lineage>
</organism>